<dbReference type="CDD" id="cd01400">
    <property type="entry name" value="6PGL"/>
    <property type="match status" value="1"/>
</dbReference>
<dbReference type="EMBL" id="LPUF01000001">
    <property type="protein sequence ID" value="OQK16820.1"/>
    <property type="molecule type" value="Genomic_DNA"/>
</dbReference>
<dbReference type="GO" id="GO:0017057">
    <property type="term" value="F:6-phosphogluconolactonase activity"/>
    <property type="evidence" value="ECO:0007669"/>
    <property type="project" value="UniProtKB-UniRule"/>
</dbReference>
<evidence type="ECO:0000256" key="1">
    <source>
        <dbReference type="ARBA" id="ARBA00000832"/>
    </source>
</evidence>
<dbReference type="GO" id="GO:0006098">
    <property type="term" value="P:pentose-phosphate shunt"/>
    <property type="evidence" value="ECO:0007669"/>
    <property type="project" value="UniProtKB-UniPathway"/>
</dbReference>
<dbReference type="SUPFAM" id="SSF100950">
    <property type="entry name" value="NagB/RpiA/CoA transferase-like"/>
    <property type="match status" value="1"/>
</dbReference>
<dbReference type="InterPro" id="IPR039104">
    <property type="entry name" value="6PGL"/>
</dbReference>
<evidence type="ECO:0000256" key="3">
    <source>
        <dbReference type="ARBA" id="ARBA00004961"/>
    </source>
</evidence>
<comment type="caution">
    <text evidence="9">The sequence shown here is derived from an EMBL/GenBank/DDBJ whole genome shotgun (WGS) entry which is preliminary data.</text>
</comment>
<name>A0A1V8M5I1_9GAMM</name>
<dbReference type="Pfam" id="PF01182">
    <property type="entry name" value="Glucosamine_iso"/>
    <property type="match status" value="1"/>
</dbReference>
<dbReference type="PANTHER" id="PTHR11054">
    <property type="entry name" value="6-PHOSPHOGLUCONOLACTONASE"/>
    <property type="match status" value="1"/>
</dbReference>
<evidence type="ECO:0000256" key="5">
    <source>
        <dbReference type="ARBA" id="ARBA00013198"/>
    </source>
</evidence>
<dbReference type="AlphaFoldDB" id="A0A1V8M5I1"/>
<sequence length="221" mass="23759">MTQNVNWTSYDSIELLAEAVCQRVLDAAAKAIAAKGSFKLVLAGGTAPVKAYQLLAGRQADWSQWHIYYGDERCLPVDNSERNSLVAEQQWLDLVAIPRTQIHRIAAELGAEAGAEQYAKEVAAAGSFDLVLLGMGEDGHTASLFPGHVHNVNELTHAVHNSPKPPSDRVTLSAKALSNTAELIFIISGNKQEALAAWKNQQDLPVTHICPASGVDVLLSV</sequence>
<dbReference type="GO" id="GO:0005975">
    <property type="term" value="P:carbohydrate metabolic process"/>
    <property type="evidence" value="ECO:0007669"/>
    <property type="project" value="UniProtKB-UniRule"/>
</dbReference>
<dbReference type="OrthoDB" id="9810967at2"/>
<feature type="domain" description="Glucosamine/galactosamine-6-phosphate isomerase" evidence="8">
    <location>
        <begin position="14"/>
        <end position="213"/>
    </location>
</feature>
<dbReference type="Proteomes" id="UP000191980">
    <property type="component" value="Unassembled WGS sequence"/>
</dbReference>
<dbReference type="InterPro" id="IPR005900">
    <property type="entry name" value="6-phosphogluconolactonase_DevB"/>
</dbReference>
<evidence type="ECO:0000256" key="7">
    <source>
        <dbReference type="RuleBase" id="RU365095"/>
    </source>
</evidence>
<protein>
    <recommendedName>
        <fullName evidence="6 7">6-phosphogluconolactonase</fullName>
        <shortName evidence="7">6PGL</shortName>
        <ecNumber evidence="5 7">3.1.1.31</ecNumber>
    </recommendedName>
</protein>
<dbReference type="RefSeq" id="WP_080521437.1">
    <property type="nucleotide sequence ID" value="NZ_LPUF01000001.1"/>
</dbReference>
<proteinExistence type="inferred from homology"/>
<organism evidence="9 10">
    <name type="scientific">Methyloprofundus sedimenti</name>
    <dbReference type="NCBI Taxonomy" id="1420851"/>
    <lineage>
        <taxon>Bacteria</taxon>
        <taxon>Pseudomonadati</taxon>
        <taxon>Pseudomonadota</taxon>
        <taxon>Gammaproteobacteria</taxon>
        <taxon>Methylococcales</taxon>
        <taxon>Methylococcaceae</taxon>
        <taxon>Methyloprofundus</taxon>
    </lineage>
</organism>
<evidence type="ECO:0000313" key="9">
    <source>
        <dbReference type="EMBL" id="OQK16820.1"/>
    </source>
</evidence>
<dbReference type="UniPathway" id="UPA00115">
    <property type="reaction ID" value="UER00409"/>
</dbReference>
<comment type="function">
    <text evidence="2 7">Hydrolysis of 6-phosphogluconolactone to 6-phosphogluconate.</text>
</comment>
<dbReference type="InterPro" id="IPR006148">
    <property type="entry name" value="Glc/Gal-6P_isomerase"/>
</dbReference>
<gene>
    <name evidence="7" type="primary">pgl</name>
    <name evidence="9" type="ORF">AU255_02635</name>
</gene>
<dbReference type="PANTHER" id="PTHR11054:SF0">
    <property type="entry name" value="6-PHOSPHOGLUCONOLACTONASE"/>
    <property type="match status" value="1"/>
</dbReference>
<evidence type="ECO:0000256" key="6">
    <source>
        <dbReference type="ARBA" id="ARBA00020337"/>
    </source>
</evidence>
<evidence type="ECO:0000256" key="4">
    <source>
        <dbReference type="ARBA" id="ARBA00010662"/>
    </source>
</evidence>
<dbReference type="Gene3D" id="3.40.50.1360">
    <property type="match status" value="1"/>
</dbReference>
<keyword evidence="10" id="KW-1185">Reference proteome</keyword>
<dbReference type="NCBIfam" id="TIGR01198">
    <property type="entry name" value="pgl"/>
    <property type="match status" value="1"/>
</dbReference>
<keyword evidence="7" id="KW-0378">Hydrolase</keyword>
<evidence type="ECO:0000313" key="10">
    <source>
        <dbReference type="Proteomes" id="UP000191980"/>
    </source>
</evidence>
<dbReference type="STRING" id="1420851.AU255_02635"/>
<evidence type="ECO:0000259" key="8">
    <source>
        <dbReference type="Pfam" id="PF01182"/>
    </source>
</evidence>
<comment type="pathway">
    <text evidence="3 7">Carbohydrate degradation; pentose phosphate pathway; D-ribulose 5-phosphate from D-glucose 6-phosphate (oxidative stage): step 2/3.</text>
</comment>
<comment type="catalytic activity">
    <reaction evidence="1 7">
        <text>6-phospho-D-glucono-1,5-lactone + H2O = 6-phospho-D-gluconate + H(+)</text>
        <dbReference type="Rhea" id="RHEA:12556"/>
        <dbReference type="ChEBI" id="CHEBI:15377"/>
        <dbReference type="ChEBI" id="CHEBI:15378"/>
        <dbReference type="ChEBI" id="CHEBI:57955"/>
        <dbReference type="ChEBI" id="CHEBI:58759"/>
        <dbReference type="EC" id="3.1.1.31"/>
    </reaction>
</comment>
<comment type="similarity">
    <text evidence="4 7">Belongs to the glucosamine/galactosamine-6-phosphate isomerase family. 6-phosphogluconolactonase subfamily.</text>
</comment>
<evidence type="ECO:0000256" key="2">
    <source>
        <dbReference type="ARBA" id="ARBA00002681"/>
    </source>
</evidence>
<dbReference type="EC" id="3.1.1.31" evidence="5 7"/>
<dbReference type="InterPro" id="IPR037171">
    <property type="entry name" value="NagB/RpiA_transferase-like"/>
</dbReference>
<reference evidence="9 10" key="1">
    <citation type="submission" date="2015-12" db="EMBL/GenBank/DDBJ databases">
        <authorList>
            <person name="Shamseldin A."/>
            <person name="Moawad H."/>
            <person name="Abd El-Rahim W.M."/>
            <person name="Sadowsky M.J."/>
        </authorList>
    </citation>
    <scope>NUCLEOTIDE SEQUENCE [LARGE SCALE GENOMIC DNA]</scope>
    <source>
        <strain evidence="9 10">WF1</strain>
    </source>
</reference>
<accession>A0A1V8M5I1</accession>